<dbReference type="VEuPathDB" id="FungiDB:CJI97_001987"/>
<evidence type="ECO:0000256" key="6">
    <source>
        <dbReference type="ARBA" id="ARBA00022989"/>
    </source>
</evidence>
<gene>
    <name evidence="10" type="ORF">QG37_06053</name>
</gene>
<organism evidence="10 11">
    <name type="scientific">Candidozyma auris</name>
    <name type="common">Yeast</name>
    <name type="synonym">Candida auris</name>
    <dbReference type="NCBI Taxonomy" id="498019"/>
    <lineage>
        <taxon>Eukaryota</taxon>
        <taxon>Fungi</taxon>
        <taxon>Dikarya</taxon>
        <taxon>Ascomycota</taxon>
        <taxon>Saccharomycotina</taxon>
        <taxon>Pichiomycetes</taxon>
        <taxon>Metschnikowiaceae</taxon>
        <taxon>Candidozyma</taxon>
    </lineage>
</organism>
<evidence type="ECO:0000313" key="11">
    <source>
        <dbReference type="Proteomes" id="UP000037122"/>
    </source>
</evidence>
<dbReference type="Gene3D" id="1.20.1740.10">
    <property type="entry name" value="Amino acid/polyamine transporter I"/>
    <property type="match status" value="1"/>
</dbReference>
<proteinExistence type="inferred from homology"/>
<dbReference type="PIRSF" id="PIRSF006060">
    <property type="entry name" value="AA_transporter"/>
    <property type="match status" value="1"/>
</dbReference>
<evidence type="ECO:0000256" key="5">
    <source>
        <dbReference type="ARBA" id="ARBA00022970"/>
    </source>
</evidence>
<dbReference type="EMBL" id="LGST01000041">
    <property type="protein sequence ID" value="KND97654.1"/>
    <property type="molecule type" value="Genomic_DNA"/>
</dbReference>
<keyword evidence="4 8" id="KW-0812">Transmembrane</keyword>
<dbReference type="Pfam" id="PF00324">
    <property type="entry name" value="AA_permease"/>
    <property type="match status" value="1"/>
</dbReference>
<comment type="similarity">
    <text evidence="2">Belongs to the amino acid-polyamine-organocation (APC) superfamily. YAT (TC 2.A.3.10) family.</text>
</comment>
<evidence type="ECO:0000256" key="4">
    <source>
        <dbReference type="ARBA" id="ARBA00022692"/>
    </source>
</evidence>
<dbReference type="Proteomes" id="UP000037122">
    <property type="component" value="Unassembled WGS sequence"/>
</dbReference>
<dbReference type="GO" id="GO:0015171">
    <property type="term" value="F:amino acid transmembrane transporter activity"/>
    <property type="evidence" value="ECO:0007669"/>
    <property type="project" value="TreeGrafter"/>
</dbReference>
<dbReference type="FunFam" id="1.20.1740.10:FF:000001">
    <property type="entry name" value="Amino acid permease"/>
    <property type="match status" value="1"/>
</dbReference>
<keyword evidence="3" id="KW-0813">Transport</keyword>
<accession>A0A0L0NUI5</accession>
<feature type="transmembrane region" description="Helical" evidence="8">
    <location>
        <begin position="91"/>
        <end position="111"/>
    </location>
</feature>
<keyword evidence="7 8" id="KW-0472">Membrane</keyword>
<dbReference type="InterPro" id="IPR050524">
    <property type="entry name" value="APC_YAT"/>
</dbReference>
<dbReference type="PROSITE" id="PS00218">
    <property type="entry name" value="AMINO_ACID_PERMEASE_1"/>
    <property type="match status" value="1"/>
</dbReference>
<dbReference type="VEuPathDB" id="FungiDB:CJI96_0004998"/>
<feature type="domain" description="Amino acid permease/ SLC12A" evidence="9">
    <location>
        <begin position="63"/>
        <end position="521"/>
    </location>
</feature>
<evidence type="ECO:0000256" key="3">
    <source>
        <dbReference type="ARBA" id="ARBA00022448"/>
    </source>
</evidence>
<sequence length="568" mass="63479">MKAGDIEKQTFSKDNSLEPIVSELKTFSSDEENDKGFLTNFVDSFREDTENKTLDHKKLKMSHLCVIALSSGLGTGLLVGSATKLKLGGPLSILIAYIIVGAMAICTMNSVGELTVAYSNLQGGFNEWYQKFLDPSIAFALGWNYWFQWITTISLELVTAALTIKFWNSTINPDIFVMVFFILICLINLFGVKGYGEAEFVMNSIKLLMLTGFFLMGLCVDLGASKEGFIGGKYWRDPGAITNFKGLVTCFSTASFSMGGTEFLALSVSEVKNPRTALPTAIRLVFVRIIFFYLGTLTMVGLLVPYTSDRLMGTNTQSANDASPYVLAADIHGVKVVPHIVNAVILNSVTSVATAAMYSSSRLLRSLAQQGLAPRWFDYTDRAGRPLRAWGVSILAGIFAFIADYEKQATVFDWLMSIVALSIVFIWPALCICHLRWRACLRYNNIPLETLGFVSYTGEWGSWLSVTVNSLVLIGQFWVALFPTDKADVANFFQNYAGVPFLLVCFFGHKIFAGNWKRWWHRIEDIDINAGRTIYDKEQLELDKEELKQRIAAAPFWKKPFVWFFNSS</sequence>
<protein>
    <recommendedName>
        <fullName evidence="9">Amino acid permease/ SLC12A domain-containing protein</fullName>
    </recommendedName>
</protein>
<keyword evidence="5" id="KW-0029">Amino-acid transport</keyword>
<dbReference type="PANTHER" id="PTHR43341">
    <property type="entry name" value="AMINO ACID PERMEASE"/>
    <property type="match status" value="1"/>
</dbReference>
<dbReference type="VEuPathDB" id="FungiDB:CJJ09_005532"/>
<keyword evidence="6 8" id="KW-1133">Transmembrane helix</keyword>
<evidence type="ECO:0000256" key="2">
    <source>
        <dbReference type="ARBA" id="ARBA00006983"/>
    </source>
</evidence>
<feature type="transmembrane region" description="Helical" evidence="8">
    <location>
        <begin position="146"/>
        <end position="168"/>
    </location>
</feature>
<evidence type="ECO:0000256" key="1">
    <source>
        <dbReference type="ARBA" id="ARBA00004141"/>
    </source>
</evidence>
<dbReference type="VEuPathDB" id="FungiDB:B9J08_002443"/>
<comment type="subcellular location">
    <subcellularLocation>
        <location evidence="1">Membrane</location>
        <topology evidence="1">Multi-pass membrane protein</topology>
    </subcellularLocation>
</comment>
<evidence type="ECO:0000313" key="10">
    <source>
        <dbReference type="EMBL" id="KND97654.1"/>
    </source>
</evidence>
<comment type="caution">
    <text evidence="10">The sequence shown here is derived from an EMBL/GenBank/DDBJ whole genome shotgun (WGS) entry which is preliminary data.</text>
</comment>
<feature type="transmembrane region" description="Helical" evidence="8">
    <location>
        <begin position="175"/>
        <end position="192"/>
    </location>
</feature>
<dbReference type="VEuPathDB" id="FungiDB:QG37_06053"/>
<reference evidence="11" key="1">
    <citation type="journal article" date="2015" name="BMC Genomics">
        <title>Draft genome of a commonly misdiagnosed multidrug resistant pathogen Candida auris.</title>
        <authorList>
            <person name="Chatterjee S."/>
            <person name="Alampalli S.V."/>
            <person name="Nageshan R.K."/>
            <person name="Chettiar S.T."/>
            <person name="Joshi S."/>
            <person name="Tatu U.S."/>
        </authorList>
    </citation>
    <scope>NUCLEOTIDE SEQUENCE [LARGE SCALE GENOMIC DNA]</scope>
    <source>
        <strain evidence="11">6684</strain>
    </source>
</reference>
<dbReference type="PANTHER" id="PTHR43341:SF17">
    <property type="entry name" value="GENERAL AMINO ACID PERMEASE AGP1-RELATED"/>
    <property type="match status" value="1"/>
</dbReference>
<dbReference type="AlphaFoldDB" id="A0A0L0NUI5"/>
<feature type="transmembrane region" description="Helical" evidence="8">
    <location>
        <begin position="387"/>
        <end position="403"/>
    </location>
</feature>
<evidence type="ECO:0000259" key="9">
    <source>
        <dbReference type="Pfam" id="PF00324"/>
    </source>
</evidence>
<feature type="transmembrane region" description="Helical" evidence="8">
    <location>
        <begin position="493"/>
        <end position="512"/>
    </location>
</feature>
<name>A0A0L0NUI5_CANAR</name>
<dbReference type="InterPro" id="IPR004841">
    <property type="entry name" value="AA-permease/SLC12A_dom"/>
</dbReference>
<dbReference type="GO" id="GO:0016020">
    <property type="term" value="C:membrane"/>
    <property type="evidence" value="ECO:0007669"/>
    <property type="project" value="UniProtKB-SubCell"/>
</dbReference>
<feature type="transmembrane region" description="Helical" evidence="8">
    <location>
        <begin position="415"/>
        <end position="439"/>
    </location>
</feature>
<dbReference type="VEuPathDB" id="FungiDB:CJJ07_003708"/>
<feature type="transmembrane region" description="Helical" evidence="8">
    <location>
        <begin position="460"/>
        <end position="481"/>
    </location>
</feature>
<feature type="transmembrane region" description="Helical" evidence="8">
    <location>
        <begin position="285"/>
        <end position="304"/>
    </location>
</feature>
<evidence type="ECO:0000256" key="8">
    <source>
        <dbReference type="SAM" id="Phobius"/>
    </source>
</evidence>
<evidence type="ECO:0000256" key="7">
    <source>
        <dbReference type="ARBA" id="ARBA00023136"/>
    </source>
</evidence>
<dbReference type="InterPro" id="IPR004840">
    <property type="entry name" value="Amino_acid_permease_CS"/>
</dbReference>
<feature type="transmembrane region" description="Helical" evidence="8">
    <location>
        <begin position="204"/>
        <end position="224"/>
    </location>
</feature>
<feature type="transmembrane region" description="Helical" evidence="8">
    <location>
        <begin position="61"/>
        <end position="79"/>
    </location>
</feature>